<protein>
    <submittedName>
        <fullName evidence="1">Uncharacterized protein</fullName>
    </submittedName>
</protein>
<proteinExistence type="predicted"/>
<name>A0ABQ6JYG9_9MICO</name>
<sequence>MNPNTLDGPVARRSIGAMFYRNPVDPLHPLHRAFDPYARLLPDHAVETAAALVVGAPSMDVTRRPTCAT</sequence>
<evidence type="ECO:0000313" key="2">
    <source>
        <dbReference type="Proteomes" id="UP001157034"/>
    </source>
</evidence>
<keyword evidence="2" id="KW-1185">Reference proteome</keyword>
<dbReference type="EMBL" id="BSVB01000001">
    <property type="protein sequence ID" value="GMA93372.1"/>
    <property type="molecule type" value="Genomic_DNA"/>
</dbReference>
<evidence type="ECO:0000313" key="1">
    <source>
        <dbReference type="EMBL" id="GMA93372.1"/>
    </source>
</evidence>
<accession>A0ABQ6JYG9</accession>
<comment type="caution">
    <text evidence="1">The sequence shown here is derived from an EMBL/GenBank/DDBJ whole genome shotgun (WGS) entry which is preliminary data.</text>
</comment>
<dbReference type="RefSeq" id="WP_284252143.1">
    <property type="nucleotide sequence ID" value="NZ_BSVB01000001.1"/>
</dbReference>
<dbReference type="Proteomes" id="UP001157034">
    <property type="component" value="Unassembled WGS sequence"/>
</dbReference>
<gene>
    <name evidence="1" type="ORF">GCM10025881_01960</name>
</gene>
<reference evidence="2" key="1">
    <citation type="journal article" date="2019" name="Int. J. Syst. Evol. Microbiol.">
        <title>The Global Catalogue of Microorganisms (GCM) 10K type strain sequencing project: providing services to taxonomists for standard genome sequencing and annotation.</title>
        <authorList>
            <consortium name="The Broad Institute Genomics Platform"/>
            <consortium name="The Broad Institute Genome Sequencing Center for Infectious Disease"/>
            <person name="Wu L."/>
            <person name="Ma J."/>
        </authorList>
    </citation>
    <scope>NUCLEOTIDE SEQUENCE [LARGE SCALE GENOMIC DNA]</scope>
    <source>
        <strain evidence="2">NBRC 108894</strain>
    </source>
</reference>
<organism evidence="1 2">
    <name type="scientific">Pseudolysinimonas kribbensis</name>
    <dbReference type="NCBI Taxonomy" id="433641"/>
    <lineage>
        <taxon>Bacteria</taxon>
        <taxon>Bacillati</taxon>
        <taxon>Actinomycetota</taxon>
        <taxon>Actinomycetes</taxon>
        <taxon>Micrococcales</taxon>
        <taxon>Microbacteriaceae</taxon>
        <taxon>Pseudolysinimonas</taxon>
    </lineage>
</organism>